<dbReference type="PANTHER" id="PTHR28661">
    <property type="entry name" value="SJOEGREN SYNDROME NUCLEAR AUTOANTIGEN 1"/>
    <property type="match status" value="1"/>
</dbReference>
<keyword evidence="1" id="KW-0175">Coiled coil</keyword>
<name>A0A7J6MW25_PERCH</name>
<dbReference type="OrthoDB" id="295355at2759"/>
<feature type="coiled-coil region" evidence="1">
    <location>
        <begin position="352"/>
        <end position="404"/>
    </location>
</feature>
<protein>
    <submittedName>
        <fullName evidence="2">Syndrome nuclear autoantigen 1</fullName>
    </submittedName>
</protein>
<sequence>MGKCVRKKKDKLTREDVEAIAELVEYNKLKEELKHEERNLWGRIDLTDRNSHDATVNRYCCRGTPFNVENLLRGLTDSRGRTYLWLVLGGISQEVSFLGELRTTDPLEAIRANASPLDKIFEEWSSYSVRTNADEQIEHLDGMAYLSLRLWSKGDPVDPHWLGQESLLALFDSISVFHHPTDNHRHLLFAKVRALVGLWLAAELAGIPLGSDRASKAYLFGISNLDSCGWISFLLLSLCLDESRGSLTALGEIERWLLTSQGKLRDNLAIECLVYFLWKINWSDAADGEIRDSLKRIISQVFPTASPLARKDRLEGILSDDGRDGELIGAALLAWSDCRDGVSWGRTVQDTMENYNSELVKCIEDLREKREELNRQILKEEEDKGKIQKELAVLTDRLQRINESLVRKTQARNEYDKTIQETEAAYMKILESSQTLLHVLKRETVNLTKKKQVSD</sequence>
<dbReference type="InterPro" id="IPR033362">
    <property type="entry name" value="SSNA1_fam"/>
</dbReference>
<evidence type="ECO:0000313" key="2">
    <source>
        <dbReference type="EMBL" id="KAF4675390.1"/>
    </source>
</evidence>
<dbReference type="GO" id="GO:0036064">
    <property type="term" value="C:ciliary basal body"/>
    <property type="evidence" value="ECO:0007669"/>
    <property type="project" value="TreeGrafter"/>
</dbReference>
<accession>A0A7J6MW25</accession>
<dbReference type="Proteomes" id="UP000591131">
    <property type="component" value="Unassembled WGS sequence"/>
</dbReference>
<evidence type="ECO:0000313" key="3">
    <source>
        <dbReference type="Proteomes" id="UP000591131"/>
    </source>
</evidence>
<keyword evidence="3" id="KW-1185">Reference proteome</keyword>
<evidence type="ECO:0000256" key="1">
    <source>
        <dbReference type="SAM" id="Coils"/>
    </source>
</evidence>
<dbReference type="EMBL" id="JAAPAO010000048">
    <property type="protein sequence ID" value="KAF4675390.1"/>
    <property type="molecule type" value="Genomic_DNA"/>
</dbReference>
<organism evidence="2 3">
    <name type="scientific">Perkinsus chesapeaki</name>
    <name type="common">Clam parasite</name>
    <name type="synonym">Perkinsus andrewsi</name>
    <dbReference type="NCBI Taxonomy" id="330153"/>
    <lineage>
        <taxon>Eukaryota</taxon>
        <taxon>Sar</taxon>
        <taxon>Alveolata</taxon>
        <taxon>Perkinsozoa</taxon>
        <taxon>Perkinsea</taxon>
        <taxon>Perkinsida</taxon>
        <taxon>Perkinsidae</taxon>
        <taxon>Perkinsus</taxon>
    </lineage>
</organism>
<reference evidence="2 3" key="1">
    <citation type="submission" date="2020-04" db="EMBL/GenBank/DDBJ databases">
        <title>Perkinsus chesapeaki whole genome sequence.</title>
        <authorList>
            <person name="Bogema D.R."/>
        </authorList>
    </citation>
    <scope>NUCLEOTIDE SEQUENCE [LARGE SCALE GENOMIC DNA]</scope>
    <source>
        <strain evidence="2">ATCC PRA-425</strain>
    </source>
</reference>
<proteinExistence type="predicted"/>
<dbReference type="PANTHER" id="PTHR28661:SF1">
    <property type="entry name" value="MICROTUBULE NUCLEATION FACTOR SSNA1"/>
    <property type="match status" value="1"/>
</dbReference>
<gene>
    <name evidence="2" type="primary">SSNA1</name>
    <name evidence="2" type="ORF">FOL47_007848</name>
</gene>
<comment type="caution">
    <text evidence="2">The sequence shown here is derived from an EMBL/GenBank/DDBJ whole genome shotgun (WGS) entry which is preliminary data.</text>
</comment>
<dbReference type="AlphaFoldDB" id="A0A7J6MW25"/>